<dbReference type="AlphaFoldDB" id="A0A1T5P8R9"/>
<evidence type="ECO:0000313" key="2">
    <source>
        <dbReference type="Proteomes" id="UP000190166"/>
    </source>
</evidence>
<dbReference type="EMBL" id="FUZZ01000004">
    <property type="protein sequence ID" value="SKD09155.1"/>
    <property type="molecule type" value="Genomic_DNA"/>
</dbReference>
<dbReference type="STRING" id="393003.SAMN05660461_5036"/>
<protein>
    <submittedName>
        <fullName evidence="1">Uncharacterized protein</fullName>
    </submittedName>
</protein>
<dbReference type="RefSeq" id="WP_200817343.1">
    <property type="nucleotide sequence ID" value="NZ_FUZZ01000004.1"/>
</dbReference>
<proteinExistence type="predicted"/>
<gene>
    <name evidence="1" type="ORF">SAMN05660461_5036</name>
</gene>
<evidence type="ECO:0000313" key="1">
    <source>
        <dbReference type="EMBL" id="SKD09155.1"/>
    </source>
</evidence>
<name>A0A1T5P8R9_9BACT</name>
<organism evidence="1 2">
    <name type="scientific">Chitinophaga ginsengisegetis</name>
    <dbReference type="NCBI Taxonomy" id="393003"/>
    <lineage>
        <taxon>Bacteria</taxon>
        <taxon>Pseudomonadati</taxon>
        <taxon>Bacteroidota</taxon>
        <taxon>Chitinophagia</taxon>
        <taxon>Chitinophagales</taxon>
        <taxon>Chitinophagaceae</taxon>
        <taxon>Chitinophaga</taxon>
    </lineage>
</organism>
<keyword evidence="2" id="KW-1185">Reference proteome</keyword>
<dbReference type="Proteomes" id="UP000190166">
    <property type="component" value="Unassembled WGS sequence"/>
</dbReference>
<accession>A0A1T5P8R9</accession>
<reference evidence="1 2" key="1">
    <citation type="submission" date="2017-02" db="EMBL/GenBank/DDBJ databases">
        <authorList>
            <person name="Peterson S.W."/>
        </authorList>
    </citation>
    <scope>NUCLEOTIDE SEQUENCE [LARGE SCALE GENOMIC DNA]</scope>
    <source>
        <strain evidence="1 2">DSM 18108</strain>
    </source>
</reference>
<sequence length="60" mass="7173">MVIYTKDIQNIMGKSERSARELMQKIRLMFGKLEWQYISVAEFCEYSGLDEEEVREFMDG</sequence>